<dbReference type="RefSeq" id="WP_395545810.1">
    <property type="nucleotide sequence ID" value="NZ_CP166302.1"/>
</dbReference>
<gene>
    <name evidence="1" type="ORF">AB9R89_13505</name>
</gene>
<comment type="caution">
    <text evidence="1">The sequence shown here is derived from an EMBL/GenBank/DDBJ whole genome shotgun (WGS) entry which is preliminary data.</text>
</comment>
<dbReference type="EMBL" id="JBGFTR010000025">
    <property type="protein sequence ID" value="MFH7566338.1"/>
    <property type="molecule type" value="Genomic_DNA"/>
</dbReference>
<protein>
    <submittedName>
        <fullName evidence="1">Uncharacterized protein</fullName>
    </submittedName>
</protein>
<dbReference type="Proteomes" id="UP001610706">
    <property type="component" value="Unassembled WGS sequence"/>
</dbReference>
<name>A0ABW7P4B5_9GAMM</name>
<evidence type="ECO:0000313" key="1">
    <source>
        <dbReference type="EMBL" id="MFH7566338.1"/>
    </source>
</evidence>
<reference evidence="1 2" key="1">
    <citation type="submission" date="2024-08" db="EMBL/GenBank/DDBJ databases">
        <title>Oceanimonas smirnovii Genome sequencing and assembly.</title>
        <authorList>
            <person name="Tang B."/>
        </authorList>
    </citation>
    <scope>NUCLEOTIDE SEQUENCE [LARGE SCALE GENOMIC DNA]</scope>
    <source>
        <strain evidence="1 2">OS2020-119</strain>
    </source>
</reference>
<keyword evidence="2" id="KW-1185">Reference proteome</keyword>
<accession>A0ABW7P4B5</accession>
<proteinExistence type="predicted"/>
<sequence>MTPFTDYCQRHGLNPDTAEAREHYQAYQRQLELFRSAAGLGASDEPQVHSFPCGLGDVTICRVGDNRFTVKDTRLTLFAMCEREHFTVERWNDAPRLAWFVGVELKEGDE</sequence>
<evidence type="ECO:0000313" key="2">
    <source>
        <dbReference type="Proteomes" id="UP001610706"/>
    </source>
</evidence>
<organism evidence="1 2">
    <name type="scientific">Oceanimonas smirnovii</name>
    <dbReference type="NCBI Taxonomy" id="264574"/>
    <lineage>
        <taxon>Bacteria</taxon>
        <taxon>Pseudomonadati</taxon>
        <taxon>Pseudomonadota</taxon>
        <taxon>Gammaproteobacteria</taxon>
        <taxon>Aeromonadales</taxon>
        <taxon>Aeromonadaceae</taxon>
        <taxon>Oceanimonas</taxon>
    </lineage>
</organism>